<feature type="transmembrane region" description="Helical" evidence="1">
    <location>
        <begin position="361"/>
        <end position="384"/>
    </location>
</feature>
<gene>
    <name evidence="2" type="ORF">ACFQDI_12450</name>
</gene>
<sequence length="422" mass="46311">MFSASRIARWRGPLLAFLMGQPVVQFLNLFTGFCLVRWLDIQEYAMFGITFAFQSTVTQLTDLGFSGSVVALAGSRSHDPEVLGGYLYSARYWRSRLQGGILLLAAVAFPLIVWKQPWDTSVKLLLFISISMGVLFQNWNMYGAALLVHRALWKYYTPQIFGAVLRLAFCAGLYISGLLSACAAAISAALLLGYTGISYRRSSRTYVQEPLNCEPSRNAEMLRYLAPIIPAAAFTALQSQVLVGIIAVFGSTQNIAEVSALGRIGQLFVLLAAFNAVFIEPYIARVSLAILGRRYFQILGAAVGISAIITTVGFVIPQPLLWLLGQKYAGLHEEIGWVILNSSLCYLGGVMWTIHAARRWVFWWSTIVYIGSTVLVQAVCLLTMDLSHTLAVIKFGLFSTCVGLGLQTAIGIYGFKSGKSCE</sequence>
<reference evidence="3" key="1">
    <citation type="journal article" date="2019" name="Int. J. Syst. Evol. Microbiol.">
        <title>The Global Catalogue of Microorganisms (GCM) 10K type strain sequencing project: providing services to taxonomists for standard genome sequencing and annotation.</title>
        <authorList>
            <consortium name="The Broad Institute Genomics Platform"/>
            <consortium name="The Broad Institute Genome Sequencing Center for Infectious Disease"/>
            <person name="Wu L."/>
            <person name="Ma J."/>
        </authorList>
    </citation>
    <scope>NUCLEOTIDE SEQUENCE [LARGE SCALE GENOMIC DNA]</scope>
    <source>
        <strain evidence="3">CGMCC 4.1469</strain>
    </source>
</reference>
<organism evidence="2 3">
    <name type="scientific">Prosthecobacter fluviatilis</name>
    <dbReference type="NCBI Taxonomy" id="445931"/>
    <lineage>
        <taxon>Bacteria</taxon>
        <taxon>Pseudomonadati</taxon>
        <taxon>Verrucomicrobiota</taxon>
        <taxon>Verrucomicrobiia</taxon>
        <taxon>Verrucomicrobiales</taxon>
        <taxon>Verrucomicrobiaceae</taxon>
        <taxon>Prosthecobacter</taxon>
    </lineage>
</organism>
<keyword evidence="1" id="KW-0812">Transmembrane</keyword>
<feature type="transmembrane region" description="Helical" evidence="1">
    <location>
        <begin position="335"/>
        <end position="354"/>
    </location>
</feature>
<feature type="transmembrane region" description="Helical" evidence="1">
    <location>
        <begin position="121"/>
        <end position="139"/>
    </location>
</feature>
<dbReference type="EMBL" id="JBHSMQ010000004">
    <property type="protein sequence ID" value="MFC5455670.1"/>
    <property type="molecule type" value="Genomic_DNA"/>
</dbReference>
<protein>
    <submittedName>
        <fullName evidence="2">Lipopolysaccharide biosynthesis protein</fullName>
    </submittedName>
</protein>
<comment type="caution">
    <text evidence="2">The sequence shown here is derived from an EMBL/GenBank/DDBJ whole genome shotgun (WGS) entry which is preliminary data.</text>
</comment>
<feature type="transmembrane region" description="Helical" evidence="1">
    <location>
        <begin position="12"/>
        <end position="39"/>
    </location>
</feature>
<keyword evidence="1" id="KW-1133">Transmembrane helix</keyword>
<proteinExistence type="predicted"/>
<evidence type="ECO:0000313" key="2">
    <source>
        <dbReference type="EMBL" id="MFC5455670.1"/>
    </source>
</evidence>
<keyword evidence="1" id="KW-0472">Membrane</keyword>
<dbReference type="Proteomes" id="UP001596052">
    <property type="component" value="Unassembled WGS sequence"/>
</dbReference>
<feature type="transmembrane region" description="Helical" evidence="1">
    <location>
        <begin position="261"/>
        <end position="283"/>
    </location>
</feature>
<dbReference type="RefSeq" id="WP_377166981.1">
    <property type="nucleotide sequence ID" value="NZ_JBHSMQ010000004.1"/>
</dbReference>
<accession>A0ABW0KQS6</accession>
<name>A0ABW0KQS6_9BACT</name>
<feature type="transmembrane region" description="Helical" evidence="1">
    <location>
        <begin position="295"/>
        <end position="315"/>
    </location>
</feature>
<feature type="transmembrane region" description="Helical" evidence="1">
    <location>
        <begin position="390"/>
        <end position="415"/>
    </location>
</feature>
<evidence type="ECO:0000256" key="1">
    <source>
        <dbReference type="SAM" id="Phobius"/>
    </source>
</evidence>
<feature type="transmembrane region" description="Helical" evidence="1">
    <location>
        <begin position="159"/>
        <end position="192"/>
    </location>
</feature>
<feature type="transmembrane region" description="Helical" evidence="1">
    <location>
        <begin position="224"/>
        <end position="249"/>
    </location>
</feature>
<keyword evidence="3" id="KW-1185">Reference proteome</keyword>
<evidence type="ECO:0000313" key="3">
    <source>
        <dbReference type="Proteomes" id="UP001596052"/>
    </source>
</evidence>
<feature type="transmembrane region" description="Helical" evidence="1">
    <location>
        <begin position="97"/>
        <end position="114"/>
    </location>
</feature>